<organism evidence="1 2">
    <name type="scientific">Rhodoplanes serenus</name>
    <dbReference type="NCBI Taxonomy" id="200615"/>
    <lineage>
        <taxon>Bacteria</taxon>
        <taxon>Pseudomonadati</taxon>
        <taxon>Pseudomonadota</taxon>
        <taxon>Alphaproteobacteria</taxon>
        <taxon>Hyphomicrobiales</taxon>
        <taxon>Nitrobacteraceae</taxon>
        <taxon>Rhodoplanes</taxon>
    </lineage>
</organism>
<keyword evidence="2" id="KW-1185">Reference proteome</keyword>
<dbReference type="AlphaFoldDB" id="A0A3S4FF09"/>
<dbReference type="RefSeq" id="WP_129610742.1">
    <property type="nucleotide sequence ID" value="NZ_UWOC01000176.1"/>
</dbReference>
<dbReference type="Proteomes" id="UP000289200">
    <property type="component" value="Unassembled WGS sequence"/>
</dbReference>
<proteinExistence type="predicted"/>
<comment type="caution">
    <text evidence="1">The sequence shown here is derived from an EMBL/GenBank/DDBJ whole genome shotgun (WGS) entry which is preliminary data.</text>
</comment>
<evidence type="ECO:0000313" key="1">
    <source>
        <dbReference type="EMBL" id="VCU10662.1"/>
    </source>
</evidence>
<protein>
    <submittedName>
        <fullName evidence="1">Uncharacterized protein</fullName>
    </submittedName>
</protein>
<accession>A0A3S4FF09</accession>
<reference evidence="2" key="1">
    <citation type="submission" date="2018-10" db="EMBL/GenBank/DDBJ databases">
        <authorList>
            <person name="Peiro R."/>
            <person name="Begona"/>
            <person name="Cbmso G."/>
            <person name="Lopez M."/>
            <person name="Gonzalez S."/>
            <person name="Sacristan E."/>
            <person name="Castillo E."/>
        </authorList>
    </citation>
    <scope>NUCLEOTIDE SEQUENCE [LARGE SCALE GENOMIC DNA]</scope>
</reference>
<sequence>MATYQVRFFKTLLSSDGHPFCCLQDILEIRNADTPDSAVAQAEREYERLHNVSQWNRWADIIEVSEVTCRRATRRRPAARIAAAHAA</sequence>
<evidence type="ECO:0000313" key="2">
    <source>
        <dbReference type="Proteomes" id="UP000289200"/>
    </source>
</evidence>
<gene>
    <name evidence="1" type="ORF">RHODGE_RHODGE_03864</name>
</gene>
<dbReference type="EMBL" id="UWOC01000176">
    <property type="protein sequence ID" value="VCU10662.1"/>
    <property type="molecule type" value="Genomic_DNA"/>
</dbReference>
<dbReference type="OrthoDB" id="8238512at2"/>
<name>A0A3S4FF09_9BRAD</name>